<evidence type="ECO:0000313" key="2">
    <source>
        <dbReference type="Proteomes" id="UP000177907"/>
    </source>
</evidence>
<accession>A0A1F6NUK1</accession>
<proteinExistence type="predicted"/>
<sequence>MSAFYFLQSSSPETWKQRVDLLIRIGMIADDLFLGKWENDSVWGWSKFLVADLAKFNKEKIPSDWRYQSFFYALVGFLDFSLLEKITNELDKLARIKIGPASKGATIISTVSEEWNALGDFLDLTPAGGGILRNKVSGLTAVELEKLTADMRVLADDYNDFRIVFKFVATALLYHIPPVPAVDLDGFKYAVSVQAEQKKNDFSIDHGLLCTNFLGWSFLKRDEKVMRWAAEYLRQFSVESIKYDSPFDLIFLIGILHLAFYNFTGLSSETQIELIKKFTLKALCWGVPLDKVLLSKSGEGLSVATGPKNTRALFTALENSEETMNFGSDKVLMNVGQFVKQFLLSAHRDYGGYAQTEYVGDAIRENHWPDGARVYLFALLKCCLYLKAGSSA</sequence>
<evidence type="ECO:0000313" key="1">
    <source>
        <dbReference type="EMBL" id="OGH87597.1"/>
    </source>
</evidence>
<dbReference type="AlphaFoldDB" id="A0A1F6NUK1"/>
<dbReference type="Proteomes" id="UP000177907">
    <property type="component" value="Unassembled WGS sequence"/>
</dbReference>
<comment type="caution">
    <text evidence="1">The sequence shown here is derived from an EMBL/GenBank/DDBJ whole genome shotgun (WGS) entry which is preliminary data.</text>
</comment>
<name>A0A1F6NUK1_9BACT</name>
<dbReference type="STRING" id="1798704.A3J93_03675"/>
<reference evidence="1 2" key="1">
    <citation type="journal article" date="2016" name="Nat. Commun.">
        <title>Thousands of microbial genomes shed light on interconnected biogeochemical processes in an aquifer system.</title>
        <authorList>
            <person name="Anantharaman K."/>
            <person name="Brown C.T."/>
            <person name="Hug L.A."/>
            <person name="Sharon I."/>
            <person name="Castelle C.J."/>
            <person name="Probst A.J."/>
            <person name="Thomas B.C."/>
            <person name="Singh A."/>
            <person name="Wilkins M.J."/>
            <person name="Karaoz U."/>
            <person name="Brodie E.L."/>
            <person name="Williams K.H."/>
            <person name="Hubbard S.S."/>
            <person name="Banfield J.F."/>
        </authorList>
    </citation>
    <scope>NUCLEOTIDE SEQUENCE [LARGE SCALE GENOMIC DNA]</scope>
</reference>
<organism evidence="1 2">
    <name type="scientific">Candidatus Magasanikbacteria bacterium RIFOXYC2_FULL_42_28</name>
    <dbReference type="NCBI Taxonomy" id="1798704"/>
    <lineage>
        <taxon>Bacteria</taxon>
        <taxon>Candidatus Magasanikiibacteriota</taxon>
    </lineage>
</organism>
<gene>
    <name evidence="1" type="ORF">A3J93_03675</name>
</gene>
<protein>
    <submittedName>
        <fullName evidence="1">Uncharacterized protein</fullName>
    </submittedName>
</protein>
<dbReference type="EMBL" id="MFQZ01000010">
    <property type="protein sequence ID" value="OGH87597.1"/>
    <property type="molecule type" value="Genomic_DNA"/>
</dbReference>